<dbReference type="AlphaFoldDB" id="A0A4U3ME15"/>
<proteinExistence type="predicted"/>
<evidence type="ECO:0000313" key="1">
    <source>
        <dbReference type="EMBL" id="TKK86454.1"/>
    </source>
</evidence>
<comment type="caution">
    <text evidence="1">The sequence shown here is derived from an EMBL/GenBank/DDBJ whole genome shotgun (WGS) entry which is preliminary data.</text>
</comment>
<evidence type="ECO:0000313" key="2">
    <source>
        <dbReference type="Proteomes" id="UP000308705"/>
    </source>
</evidence>
<dbReference type="EMBL" id="SZQA01000021">
    <property type="protein sequence ID" value="TKK86454.1"/>
    <property type="molecule type" value="Genomic_DNA"/>
</dbReference>
<name>A0A4U3ME15_9ACTN</name>
<organism evidence="1 2">
    <name type="scientific">Herbidospora galbida</name>
    <dbReference type="NCBI Taxonomy" id="2575442"/>
    <lineage>
        <taxon>Bacteria</taxon>
        <taxon>Bacillati</taxon>
        <taxon>Actinomycetota</taxon>
        <taxon>Actinomycetes</taxon>
        <taxon>Streptosporangiales</taxon>
        <taxon>Streptosporangiaceae</taxon>
        <taxon>Herbidospora</taxon>
    </lineage>
</organism>
<accession>A0A4U3ME15</accession>
<dbReference type="OrthoDB" id="3539102at2"/>
<protein>
    <submittedName>
        <fullName evidence="1">Uncharacterized protein</fullName>
    </submittedName>
</protein>
<keyword evidence="2" id="KW-1185">Reference proteome</keyword>
<gene>
    <name evidence="1" type="ORF">FDA94_21810</name>
</gene>
<dbReference type="Proteomes" id="UP000308705">
    <property type="component" value="Unassembled WGS sequence"/>
</dbReference>
<sequence>MATVITLLVLCLPIATLCYIGFCASSPWGTCQRCARRPKRRTCHACEGTGMRPRIGWRLYVYFRRLNRDGSR</sequence>
<reference evidence="1 2" key="1">
    <citation type="submission" date="2019-04" db="EMBL/GenBank/DDBJ databases">
        <title>Herbidospora sp. NEAU-GS14.nov., a novel actinomycete isolated from soil.</title>
        <authorList>
            <person name="Han L."/>
        </authorList>
    </citation>
    <scope>NUCLEOTIDE SEQUENCE [LARGE SCALE GENOMIC DNA]</scope>
    <source>
        <strain evidence="1 2">NEAU-GS14</strain>
    </source>
</reference>